<organism evidence="1">
    <name type="scientific">marine sediment metagenome</name>
    <dbReference type="NCBI Taxonomy" id="412755"/>
    <lineage>
        <taxon>unclassified sequences</taxon>
        <taxon>metagenomes</taxon>
        <taxon>ecological metagenomes</taxon>
    </lineage>
</organism>
<sequence>MAYRFFGQEDVHVTVPLNYITDPQGIRRTVKIYKKGMKKDKRMKRVVINFYVCYKDGHGNRVPITNFGPKGMILEVGYNQAESD</sequence>
<reference evidence="1" key="1">
    <citation type="journal article" date="2014" name="Front. Microbiol.">
        <title>High frequency of phylogenetically diverse reductive dehalogenase-homologous genes in deep subseafloor sedimentary metagenomes.</title>
        <authorList>
            <person name="Kawai M."/>
            <person name="Futagami T."/>
            <person name="Toyoda A."/>
            <person name="Takaki Y."/>
            <person name="Nishi S."/>
            <person name="Hori S."/>
            <person name="Arai W."/>
            <person name="Tsubouchi T."/>
            <person name="Morono Y."/>
            <person name="Uchiyama I."/>
            <person name="Ito T."/>
            <person name="Fujiyama A."/>
            <person name="Inagaki F."/>
            <person name="Takami H."/>
        </authorList>
    </citation>
    <scope>NUCLEOTIDE SEQUENCE</scope>
    <source>
        <strain evidence="1">Expedition CK06-06</strain>
    </source>
</reference>
<proteinExistence type="predicted"/>
<name>X0X9G3_9ZZZZ</name>
<protein>
    <submittedName>
        <fullName evidence="1">Uncharacterized protein</fullName>
    </submittedName>
</protein>
<comment type="caution">
    <text evidence="1">The sequence shown here is derived from an EMBL/GenBank/DDBJ whole genome shotgun (WGS) entry which is preliminary data.</text>
</comment>
<evidence type="ECO:0000313" key="1">
    <source>
        <dbReference type="EMBL" id="GAG39705.1"/>
    </source>
</evidence>
<accession>X0X9G3</accession>
<feature type="non-terminal residue" evidence="1">
    <location>
        <position position="84"/>
    </location>
</feature>
<gene>
    <name evidence="1" type="ORF">S01H1_67583</name>
</gene>
<dbReference type="EMBL" id="BARS01044773">
    <property type="protein sequence ID" value="GAG39705.1"/>
    <property type="molecule type" value="Genomic_DNA"/>
</dbReference>
<dbReference type="AlphaFoldDB" id="X0X9G3"/>